<sequence>MGVMHYYANLLNANHPNIDITGASFICPNETNVYQATGSNQNISSYSWSTTGSISIVGSIGATGSGSLSNISVKETGIDGGSLILETNCGHKTTVKTIDGIDTLEINSPNIVCPGTQYNFSVPNFSGANYAWTVDGVIIIKGQGTSVLEIQIEATTTNETYIECLIENYCSTNITAQSYVPHLENCVDNSGNYEQSPITPFSFSFNQQEFSIFPNPTSSNFKIYSKDLSKGQRFQYIIYDIFGNKISEGNSYNSNIIETKNIGTGIYFVSIFLIAFSPSSLENNIPNDVAEILNKLNILENGQLENPTGWGKLGISEGLSNFYPEAVYEVKYPENSNCFGDYTNLEFYRTREESPLENETIKEEFYYLIKQSINTIDTLHIKVVQSYVPFTINTNIKLNGNEIEPFYLTIDDVEYNELYVKVLE</sequence>
<protein>
    <submittedName>
        <fullName evidence="4">Uncharacterized protein</fullName>
    </submittedName>
</protein>
<evidence type="ECO:0000256" key="1">
    <source>
        <dbReference type="ARBA" id="ARBA00022729"/>
    </source>
</evidence>
<evidence type="ECO:0000259" key="2">
    <source>
        <dbReference type="Pfam" id="PF18962"/>
    </source>
</evidence>
<proteinExistence type="predicted"/>
<evidence type="ECO:0000259" key="3">
    <source>
        <dbReference type="Pfam" id="PF19408"/>
    </source>
</evidence>
<keyword evidence="1" id="KW-0732">Signal</keyword>
<organism evidence="4 5">
    <name type="scientific">Patiriisocius marinus</name>
    <dbReference type="NCBI Taxonomy" id="1397112"/>
    <lineage>
        <taxon>Bacteria</taxon>
        <taxon>Pseudomonadati</taxon>
        <taxon>Bacteroidota</taxon>
        <taxon>Flavobacteriia</taxon>
        <taxon>Flavobacteriales</taxon>
        <taxon>Flavobacteriaceae</taxon>
        <taxon>Patiriisocius</taxon>
    </lineage>
</organism>
<feature type="domain" description="PKD-like" evidence="3">
    <location>
        <begin position="105"/>
        <end position="176"/>
    </location>
</feature>
<evidence type="ECO:0000313" key="4">
    <source>
        <dbReference type="EMBL" id="GER59024.1"/>
    </source>
</evidence>
<keyword evidence="5" id="KW-1185">Reference proteome</keyword>
<dbReference type="Proteomes" id="UP000326509">
    <property type="component" value="Unassembled WGS sequence"/>
</dbReference>
<evidence type="ECO:0000313" key="5">
    <source>
        <dbReference type="Proteomes" id="UP000326509"/>
    </source>
</evidence>
<dbReference type="EMBL" id="BKCG01000002">
    <property type="protein sequence ID" value="GER59024.1"/>
    <property type="molecule type" value="Genomic_DNA"/>
</dbReference>
<dbReference type="InterPro" id="IPR045829">
    <property type="entry name" value="PKD_6"/>
</dbReference>
<name>A0A5J4IVT6_9FLAO</name>
<feature type="domain" description="Secretion system C-terminal sorting" evidence="2">
    <location>
        <begin position="212"/>
        <end position="271"/>
    </location>
</feature>
<dbReference type="InterPro" id="IPR026444">
    <property type="entry name" value="Secre_tail"/>
</dbReference>
<accession>A0A5J4IVT6</accession>
<dbReference type="Pfam" id="PF18962">
    <property type="entry name" value="Por_Secre_tail"/>
    <property type="match status" value="1"/>
</dbReference>
<gene>
    <name evidence="4" type="ORF">ULMA_11320</name>
</gene>
<dbReference type="AlphaFoldDB" id="A0A5J4IVT6"/>
<comment type="caution">
    <text evidence="4">The sequence shown here is derived from an EMBL/GenBank/DDBJ whole genome shotgun (WGS) entry which is preliminary data.</text>
</comment>
<dbReference type="Pfam" id="PF19408">
    <property type="entry name" value="PKD_6"/>
    <property type="match status" value="1"/>
</dbReference>
<reference evidence="4 5" key="1">
    <citation type="submission" date="2019-08" db="EMBL/GenBank/DDBJ databases">
        <title>Draft genome sequence of Ulvibacter marinus type strain NBRC 109484.</title>
        <authorList>
            <person name="Kawano K."/>
            <person name="Ushijima N."/>
            <person name="Kihara M."/>
            <person name="Itoh H."/>
        </authorList>
    </citation>
    <scope>NUCLEOTIDE SEQUENCE [LARGE SCALE GENOMIC DNA]</scope>
    <source>
        <strain evidence="4 5">NBRC 109484</strain>
    </source>
</reference>
<dbReference type="NCBIfam" id="TIGR04183">
    <property type="entry name" value="Por_Secre_tail"/>
    <property type="match status" value="1"/>
</dbReference>